<organism evidence="2 3">
    <name type="scientific">Aulographum hederae CBS 113979</name>
    <dbReference type="NCBI Taxonomy" id="1176131"/>
    <lineage>
        <taxon>Eukaryota</taxon>
        <taxon>Fungi</taxon>
        <taxon>Dikarya</taxon>
        <taxon>Ascomycota</taxon>
        <taxon>Pezizomycotina</taxon>
        <taxon>Dothideomycetes</taxon>
        <taxon>Pleosporomycetidae</taxon>
        <taxon>Aulographales</taxon>
        <taxon>Aulographaceae</taxon>
    </lineage>
</organism>
<protein>
    <submittedName>
        <fullName evidence="2">Uncharacterized protein</fullName>
    </submittedName>
</protein>
<dbReference type="AlphaFoldDB" id="A0A6G1GMH0"/>
<feature type="compositionally biased region" description="Pro residues" evidence="1">
    <location>
        <begin position="88"/>
        <end position="104"/>
    </location>
</feature>
<reference evidence="2" key="1">
    <citation type="journal article" date="2020" name="Stud. Mycol.">
        <title>101 Dothideomycetes genomes: a test case for predicting lifestyles and emergence of pathogens.</title>
        <authorList>
            <person name="Haridas S."/>
            <person name="Albert R."/>
            <person name="Binder M."/>
            <person name="Bloem J."/>
            <person name="Labutti K."/>
            <person name="Salamov A."/>
            <person name="Andreopoulos B."/>
            <person name="Baker S."/>
            <person name="Barry K."/>
            <person name="Bills G."/>
            <person name="Bluhm B."/>
            <person name="Cannon C."/>
            <person name="Castanera R."/>
            <person name="Culley D."/>
            <person name="Daum C."/>
            <person name="Ezra D."/>
            <person name="Gonzalez J."/>
            <person name="Henrissat B."/>
            <person name="Kuo A."/>
            <person name="Liang C."/>
            <person name="Lipzen A."/>
            <person name="Lutzoni F."/>
            <person name="Magnuson J."/>
            <person name="Mondo S."/>
            <person name="Nolan M."/>
            <person name="Ohm R."/>
            <person name="Pangilinan J."/>
            <person name="Park H.-J."/>
            <person name="Ramirez L."/>
            <person name="Alfaro M."/>
            <person name="Sun H."/>
            <person name="Tritt A."/>
            <person name="Yoshinaga Y."/>
            <person name="Zwiers L.-H."/>
            <person name="Turgeon B."/>
            <person name="Goodwin S."/>
            <person name="Spatafora J."/>
            <person name="Crous P."/>
            <person name="Grigoriev I."/>
        </authorList>
    </citation>
    <scope>NUCLEOTIDE SEQUENCE</scope>
    <source>
        <strain evidence="2">CBS 113979</strain>
    </source>
</reference>
<name>A0A6G1GMH0_9PEZI</name>
<keyword evidence="3" id="KW-1185">Reference proteome</keyword>
<feature type="region of interest" description="Disordered" evidence="1">
    <location>
        <begin position="83"/>
        <end position="104"/>
    </location>
</feature>
<evidence type="ECO:0000313" key="2">
    <source>
        <dbReference type="EMBL" id="KAF1982014.1"/>
    </source>
</evidence>
<feature type="compositionally biased region" description="Pro residues" evidence="1">
    <location>
        <begin position="41"/>
        <end position="56"/>
    </location>
</feature>
<sequence>MTAFSSCEESLRHSTSVDQSFPARSHHPNNSIPPSRAIPIPYRPPSGHPHMQPEPFPILSLPEPRKKIAHLMTAKKRIPTICTATPPHAIPPSIPPPTPTSMEL</sequence>
<evidence type="ECO:0000256" key="1">
    <source>
        <dbReference type="SAM" id="MobiDB-lite"/>
    </source>
</evidence>
<accession>A0A6G1GMH0</accession>
<feature type="compositionally biased region" description="Polar residues" evidence="1">
    <location>
        <begin position="1"/>
        <end position="19"/>
    </location>
</feature>
<gene>
    <name evidence="2" type="ORF">K402DRAFT_397899</name>
</gene>
<evidence type="ECO:0000313" key="3">
    <source>
        <dbReference type="Proteomes" id="UP000800041"/>
    </source>
</evidence>
<proteinExistence type="predicted"/>
<dbReference type="Proteomes" id="UP000800041">
    <property type="component" value="Unassembled WGS sequence"/>
</dbReference>
<feature type="region of interest" description="Disordered" evidence="1">
    <location>
        <begin position="1"/>
        <end position="60"/>
    </location>
</feature>
<dbReference type="EMBL" id="ML977189">
    <property type="protein sequence ID" value="KAF1982014.1"/>
    <property type="molecule type" value="Genomic_DNA"/>
</dbReference>